<keyword evidence="2" id="KW-0723">Serine/threonine-protein kinase</keyword>
<evidence type="ECO:0000259" key="9">
    <source>
        <dbReference type="PROSITE" id="PS50011"/>
    </source>
</evidence>
<dbReference type="STRING" id="91626.A0A0C9N103"/>
<keyword evidence="11" id="KW-1185">Reference proteome</keyword>
<dbReference type="OrthoDB" id="10020333at2759"/>
<keyword evidence="4" id="KW-0547">Nucleotide-binding</keyword>
<accession>A0A0C9N103</accession>
<feature type="domain" description="Protein kinase" evidence="9">
    <location>
        <begin position="417"/>
        <end position="759"/>
    </location>
</feature>
<gene>
    <name evidence="10" type="ORF">MAM1_0277c09137</name>
</gene>
<reference evidence="10" key="1">
    <citation type="submission" date="2014-09" db="EMBL/GenBank/DDBJ databases">
        <title>Draft genome sequence of an oleaginous Mucoromycotina fungus Mucor ambiguus NBRC6742.</title>
        <authorList>
            <person name="Takeda I."/>
            <person name="Yamane N."/>
            <person name="Morita T."/>
            <person name="Tamano K."/>
            <person name="Machida M."/>
            <person name="Baker S."/>
            <person name="Koike H."/>
        </authorList>
    </citation>
    <scope>NUCLEOTIDE SEQUENCE</scope>
    <source>
        <strain evidence="10">NBRC 6742</strain>
    </source>
</reference>
<dbReference type="PROSITE" id="PS50011">
    <property type="entry name" value="PROTEIN_KINASE_DOM"/>
    <property type="match status" value="1"/>
</dbReference>
<dbReference type="EC" id="2.7.11.1" evidence="1"/>
<sequence>MPMDSRGIPIVLPAKKCNTTPKRITTPKRYETPLSPFFVRSMKNEFSLLDAYDDFYDSRFSSRYHPTSDDMRHNVRDLYKSIMFTEINSPRPPKRMRSSFFMDSDMMDEELPHLESSKKPRDITVSSPMEAMTPLADDTLNILPDAQPDLDLHSPSATAAVIPKTTTRTKHVQQELLVEPSQHQQQIVTPKSLLKHQNQVKSAPRAPLSPDKSVNEMPTRQKPATLKPSAVVKSPTKPAHVQQQQQALITSPRKLTRRQARLIEESGGKPDFAVPQAPPPTKQKGRAPKRKQPVPKQAETIETPQETQPLEEAIVQQELPVDDDTLKQAIVEQQQESSQVVNANDATDVDMHVDDPLKEAAAVTVIEQKQEQEAESREAEKSDKVLQEEKLRAYRKKKSDAEIKRILEEFPRIAQYYQLIERAGSGTFSRVYKAKDLLVDEYMPSSQAKKVSDALGQDDTDARYVAIKLIFDISTPERVANEIQCLSMLEDSPGITPLITAFRHEGLTFVVLPYIQFDHFDDFYRDMTADDVRSYISELLTGLKSLHDKGYMHRDVKPGNFLYNVKSKAGYLADFGLARASSLKPNKPPTNSKVKNTQYTQKGDEIGYYAYDSRSSLQADRSGTKGFRAPEVMLRYRYQTSAIDIWAVGVILLTILSGQYPIFEPEDDANGIIELAHVFGMKQLKAFTEYYGRIIHTNIPTIPEDPVDLDSFCRDINKTGVEKWDPQEYASAVDLTKQCLQLIHTNRPTAADALNHPFFTSMKE</sequence>
<dbReference type="Pfam" id="PF00069">
    <property type="entry name" value="Pkinase"/>
    <property type="match status" value="1"/>
</dbReference>
<dbReference type="GO" id="GO:0005634">
    <property type="term" value="C:nucleus"/>
    <property type="evidence" value="ECO:0007669"/>
    <property type="project" value="TreeGrafter"/>
</dbReference>
<evidence type="ECO:0000256" key="8">
    <source>
        <dbReference type="SAM" id="MobiDB-lite"/>
    </source>
</evidence>
<evidence type="ECO:0000256" key="7">
    <source>
        <dbReference type="SAM" id="Coils"/>
    </source>
</evidence>
<dbReference type="EMBL" id="DF836566">
    <property type="protein sequence ID" value="GAN09607.1"/>
    <property type="molecule type" value="Genomic_DNA"/>
</dbReference>
<dbReference type="GO" id="GO:0051301">
    <property type="term" value="P:cell division"/>
    <property type="evidence" value="ECO:0007669"/>
    <property type="project" value="UniProtKB-KW"/>
</dbReference>
<feature type="compositionally biased region" description="Basic residues" evidence="8">
    <location>
        <begin position="283"/>
        <end position="293"/>
    </location>
</feature>
<keyword evidence="6" id="KW-0067">ATP-binding</keyword>
<proteinExistence type="predicted"/>
<keyword evidence="3" id="KW-0808">Transferase</keyword>
<keyword evidence="5" id="KW-0418">Kinase</keyword>
<protein>
    <recommendedName>
        <fullName evidence="1">non-specific serine/threonine protein kinase</fullName>
        <ecNumber evidence="1">2.7.11.1</ecNumber>
    </recommendedName>
</protein>
<feature type="coiled-coil region" evidence="7">
    <location>
        <begin position="369"/>
        <end position="404"/>
    </location>
</feature>
<dbReference type="SMART" id="SM00220">
    <property type="entry name" value="S_TKc"/>
    <property type="match status" value="1"/>
</dbReference>
<evidence type="ECO:0000256" key="1">
    <source>
        <dbReference type="ARBA" id="ARBA00012513"/>
    </source>
</evidence>
<evidence type="ECO:0000313" key="10">
    <source>
        <dbReference type="EMBL" id="GAN09607.1"/>
    </source>
</evidence>
<dbReference type="InterPro" id="IPR000719">
    <property type="entry name" value="Prot_kinase_dom"/>
</dbReference>
<dbReference type="PANTHER" id="PTHR44167">
    <property type="entry name" value="OVARIAN-SPECIFIC SERINE/THREONINE-PROTEIN KINASE LOK-RELATED"/>
    <property type="match status" value="1"/>
</dbReference>
<dbReference type="PROSITE" id="PS00108">
    <property type="entry name" value="PROTEIN_KINASE_ST"/>
    <property type="match status" value="1"/>
</dbReference>
<dbReference type="InterPro" id="IPR011009">
    <property type="entry name" value="Kinase-like_dom_sf"/>
</dbReference>
<dbReference type="AlphaFoldDB" id="A0A0C9N103"/>
<dbReference type="GO" id="GO:0044773">
    <property type="term" value="P:mitotic DNA damage checkpoint signaling"/>
    <property type="evidence" value="ECO:0007669"/>
    <property type="project" value="TreeGrafter"/>
</dbReference>
<keyword evidence="10" id="KW-0132">Cell division</keyword>
<dbReference type="Gene3D" id="3.30.200.20">
    <property type="entry name" value="Phosphorylase Kinase, domain 1"/>
    <property type="match status" value="1"/>
</dbReference>
<evidence type="ECO:0000256" key="4">
    <source>
        <dbReference type="ARBA" id="ARBA00022741"/>
    </source>
</evidence>
<dbReference type="Gene3D" id="1.10.510.10">
    <property type="entry name" value="Transferase(Phosphotransferase) domain 1"/>
    <property type="match status" value="1"/>
</dbReference>
<evidence type="ECO:0000256" key="3">
    <source>
        <dbReference type="ARBA" id="ARBA00022679"/>
    </source>
</evidence>
<dbReference type="GO" id="GO:0005524">
    <property type="term" value="F:ATP binding"/>
    <property type="evidence" value="ECO:0007669"/>
    <property type="project" value="UniProtKB-KW"/>
</dbReference>
<keyword evidence="10" id="KW-0131">Cell cycle</keyword>
<evidence type="ECO:0000256" key="2">
    <source>
        <dbReference type="ARBA" id="ARBA00022527"/>
    </source>
</evidence>
<organism evidence="10">
    <name type="scientific">Mucor ambiguus</name>
    <dbReference type="NCBI Taxonomy" id="91626"/>
    <lineage>
        <taxon>Eukaryota</taxon>
        <taxon>Fungi</taxon>
        <taxon>Fungi incertae sedis</taxon>
        <taxon>Mucoromycota</taxon>
        <taxon>Mucoromycotina</taxon>
        <taxon>Mucoromycetes</taxon>
        <taxon>Mucorales</taxon>
        <taxon>Mucorineae</taxon>
        <taxon>Mucoraceae</taxon>
        <taxon>Mucor</taxon>
    </lineage>
</organism>
<dbReference type="InterPro" id="IPR008271">
    <property type="entry name" value="Ser/Thr_kinase_AS"/>
</dbReference>
<evidence type="ECO:0000256" key="6">
    <source>
        <dbReference type="ARBA" id="ARBA00022840"/>
    </source>
</evidence>
<name>A0A0C9N103_9FUNG</name>
<evidence type="ECO:0000256" key="5">
    <source>
        <dbReference type="ARBA" id="ARBA00022777"/>
    </source>
</evidence>
<dbReference type="SUPFAM" id="SSF56112">
    <property type="entry name" value="Protein kinase-like (PK-like)"/>
    <property type="match status" value="1"/>
</dbReference>
<dbReference type="GO" id="GO:0004674">
    <property type="term" value="F:protein serine/threonine kinase activity"/>
    <property type="evidence" value="ECO:0007669"/>
    <property type="project" value="UniProtKB-KW"/>
</dbReference>
<keyword evidence="7" id="KW-0175">Coiled coil</keyword>
<evidence type="ECO:0000313" key="11">
    <source>
        <dbReference type="Proteomes" id="UP000053815"/>
    </source>
</evidence>
<feature type="region of interest" description="Disordered" evidence="8">
    <location>
        <begin position="193"/>
        <end position="310"/>
    </location>
</feature>
<dbReference type="PANTHER" id="PTHR44167:SF23">
    <property type="entry name" value="CDC7 KINASE, ISOFORM A-RELATED"/>
    <property type="match status" value="1"/>
</dbReference>
<dbReference type="CDD" id="cd14019">
    <property type="entry name" value="STKc_Cdc7"/>
    <property type="match status" value="1"/>
</dbReference>
<dbReference type="Proteomes" id="UP000053815">
    <property type="component" value="Unassembled WGS sequence"/>
</dbReference>